<dbReference type="KEGG" id="dmm:dnm_003300"/>
<keyword evidence="6" id="KW-0812">Transmembrane</keyword>
<protein>
    <submittedName>
        <fullName evidence="9">Menaquinone reductase, multiheme cytochrome c subunit</fullName>
    </submittedName>
</protein>
<dbReference type="InterPro" id="IPR020942">
    <property type="entry name" value="Cyt_c_III_dom"/>
</dbReference>
<keyword evidence="6" id="KW-0472">Membrane</keyword>
<dbReference type="InterPro" id="IPR036280">
    <property type="entry name" value="Multihaem_cyt_sf"/>
</dbReference>
<proteinExistence type="predicted"/>
<keyword evidence="5" id="KW-0408">Iron</keyword>
<organism evidence="9 10">
    <name type="scientific">Desulfonema magnum</name>
    <dbReference type="NCBI Taxonomy" id="45655"/>
    <lineage>
        <taxon>Bacteria</taxon>
        <taxon>Pseudomonadati</taxon>
        <taxon>Thermodesulfobacteriota</taxon>
        <taxon>Desulfobacteria</taxon>
        <taxon>Desulfobacterales</taxon>
        <taxon>Desulfococcaceae</taxon>
        <taxon>Desulfonema</taxon>
    </lineage>
</organism>
<dbReference type="PANTHER" id="PTHR39425:SF1">
    <property type="entry name" value="CYTOCHROME C7-LIKE DOMAIN-CONTAINING PROTEIN"/>
    <property type="match status" value="1"/>
</dbReference>
<feature type="domain" description="Cytochrome c7-like" evidence="8">
    <location>
        <begin position="132"/>
        <end position="221"/>
    </location>
</feature>
<evidence type="ECO:0000256" key="4">
    <source>
        <dbReference type="ARBA" id="ARBA00022982"/>
    </source>
</evidence>
<dbReference type="NCBIfam" id="NF041781">
    <property type="entry name" value="mnquin_red_QrcA"/>
    <property type="match status" value="1"/>
</dbReference>
<evidence type="ECO:0000313" key="9">
    <source>
        <dbReference type="EMBL" id="QTA84336.1"/>
    </source>
</evidence>
<name>A0A975BFB8_9BACT</name>
<evidence type="ECO:0000256" key="1">
    <source>
        <dbReference type="ARBA" id="ARBA00022448"/>
    </source>
</evidence>
<evidence type="ECO:0000259" key="7">
    <source>
        <dbReference type="Pfam" id="PF02085"/>
    </source>
</evidence>
<evidence type="ECO:0000256" key="6">
    <source>
        <dbReference type="SAM" id="Phobius"/>
    </source>
</evidence>
<dbReference type="AlphaFoldDB" id="A0A975BFB8"/>
<evidence type="ECO:0000313" key="10">
    <source>
        <dbReference type="Proteomes" id="UP000663722"/>
    </source>
</evidence>
<dbReference type="EMBL" id="CP061800">
    <property type="protein sequence ID" value="QTA84336.1"/>
    <property type="molecule type" value="Genomic_DNA"/>
</dbReference>
<keyword evidence="4" id="KW-0249">Electron transport</keyword>
<feature type="transmembrane region" description="Helical" evidence="6">
    <location>
        <begin position="20"/>
        <end position="43"/>
    </location>
</feature>
<dbReference type="RefSeq" id="WP_207680867.1">
    <property type="nucleotide sequence ID" value="NZ_CP061800.1"/>
</dbReference>
<dbReference type="InterPro" id="IPR029467">
    <property type="entry name" value="Cyt_c7-like"/>
</dbReference>
<accession>A0A975BFB8</accession>
<dbReference type="Proteomes" id="UP000663722">
    <property type="component" value="Chromosome"/>
</dbReference>
<dbReference type="GO" id="GO:0009055">
    <property type="term" value="F:electron transfer activity"/>
    <property type="evidence" value="ECO:0007669"/>
    <property type="project" value="InterPro"/>
</dbReference>
<keyword evidence="2" id="KW-0349">Heme</keyword>
<dbReference type="InterPro" id="IPR053547">
    <property type="entry name" value="Multiheme_cyt_c_menaq_reduct"/>
</dbReference>
<dbReference type="PANTHER" id="PTHR39425">
    <property type="entry name" value="LIPOPROTEIN CYTOCHROME C"/>
    <property type="match status" value="1"/>
</dbReference>
<dbReference type="SUPFAM" id="SSF48695">
    <property type="entry name" value="Multiheme cytochromes"/>
    <property type="match status" value="1"/>
</dbReference>
<dbReference type="Pfam" id="PF02085">
    <property type="entry name" value="Cytochrom_CIII"/>
    <property type="match status" value="1"/>
</dbReference>
<evidence type="ECO:0000256" key="2">
    <source>
        <dbReference type="ARBA" id="ARBA00022617"/>
    </source>
</evidence>
<evidence type="ECO:0000256" key="5">
    <source>
        <dbReference type="ARBA" id="ARBA00023004"/>
    </source>
</evidence>
<evidence type="ECO:0000259" key="8">
    <source>
        <dbReference type="Pfam" id="PF14522"/>
    </source>
</evidence>
<sequence length="221" mass="24551">MSTSDDLKTKKDSVEAGDGSGGFIILFFIIGLVASLISGWLLFPKLLYSEKKQPIDFNHALHMELVDEGCESCHFFREDGTYAGVPKLAQCIDCHEEVQGESPDEATFVEEYVTKGREVPWLIYSQQPDCVFFSHVAHVKGAGMDCATCHGPIGESTSLKVYEENRITGYSRDIWGKNISGIKKHTWDRMKMDDCAECHVKNGVNQSSVQTGKGACFVCHK</sequence>
<reference evidence="9" key="1">
    <citation type="journal article" date="2021" name="Microb. Physiol.">
        <title>Proteogenomic Insights into the Physiology of Marine, Sulfate-Reducing, Filamentous Desulfonema limicola and Desulfonema magnum.</title>
        <authorList>
            <person name="Schnaars V."/>
            <person name="Wohlbrand L."/>
            <person name="Scheve S."/>
            <person name="Hinrichs C."/>
            <person name="Reinhardt R."/>
            <person name="Rabus R."/>
        </authorList>
    </citation>
    <scope>NUCLEOTIDE SEQUENCE</scope>
    <source>
        <strain evidence="9">4be13</strain>
    </source>
</reference>
<dbReference type="Gene3D" id="3.90.10.10">
    <property type="entry name" value="Cytochrome C3"/>
    <property type="match status" value="2"/>
</dbReference>
<keyword evidence="1" id="KW-0813">Transport</keyword>
<keyword evidence="6" id="KW-1133">Transmembrane helix</keyword>
<keyword evidence="3" id="KW-0479">Metal-binding</keyword>
<dbReference type="GO" id="GO:0046872">
    <property type="term" value="F:metal ion binding"/>
    <property type="evidence" value="ECO:0007669"/>
    <property type="project" value="UniProtKB-KW"/>
</dbReference>
<dbReference type="GO" id="GO:0020037">
    <property type="term" value="F:heme binding"/>
    <property type="evidence" value="ECO:0007669"/>
    <property type="project" value="InterPro"/>
</dbReference>
<gene>
    <name evidence="9" type="primary">qrcA</name>
    <name evidence="9" type="ORF">dnm_003300</name>
</gene>
<keyword evidence="10" id="KW-1185">Reference proteome</keyword>
<feature type="domain" description="Class III cytochrome C" evidence="7">
    <location>
        <begin position="50"/>
        <end position="103"/>
    </location>
</feature>
<dbReference type="CDD" id="cd08168">
    <property type="entry name" value="Cytochrom_C3"/>
    <property type="match status" value="1"/>
</dbReference>
<dbReference type="Pfam" id="PF14522">
    <property type="entry name" value="Cytochrome_C7"/>
    <property type="match status" value="1"/>
</dbReference>
<evidence type="ECO:0000256" key="3">
    <source>
        <dbReference type="ARBA" id="ARBA00022723"/>
    </source>
</evidence>